<accession>I0BDW3</accession>
<dbReference type="HOGENOM" id="CLU_039613_6_2_9"/>
<dbReference type="SUPFAM" id="SSF53850">
    <property type="entry name" value="Periplasmic binding protein-like II"/>
    <property type="match status" value="1"/>
</dbReference>
<evidence type="ECO:0000256" key="1">
    <source>
        <dbReference type="ARBA" id="ARBA00009437"/>
    </source>
</evidence>
<evidence type="ECO:0000313" key="7">
    <source>
        <dbReference type="Proteomes" id="UP000007392"/>
    </source>
</evidence>
<dbReference type="PANTHER" id="PTHR30419">
    <property type="entry name" value="HTH-TYPE TRANSCRIPTIONAL REGULATOR YBHD"/>
    <property type="match status" value="1"/>
</dbReference>
<dbReference type="Gene3D" id="1.10.10.10">
    <property type="entry name" value="Winged helix-like DNA-binding domain superfamily/Winged helix DNA-binding domain"/>
    <property type="match status" value="1"/>
</dbReference>
<dbReference type="GO" id="GO:0003700">
    <property type="term" value="F:DNA-binding transcription factor activity"/>
    <property type="evidence" value="ECO:0007669"/>
    <property type="project" value="InterPro"/>
</dbReference>
<dbReference type="Pfam" id="PF00126">
    <property type="entry name" value="HTH_1"/>
    <property type="match status" value="1"/>
</dbReference>
<dbReference type="GO" id="GO:0005829">
    <property type="term" value="C:cytosol"/>
    <property type="evidence" value="ECO:0007669"/>
    <property type="project" value="TreeGrafter"/>
</dbReference>
<dbReference type="CDD" id="cd05466">
    <property type="entry name" value="PBP2_LTTR_substrate"/>
    <property type="match status" value="1"/>
</dbReference>
<dbReference type="PANTHER" id="PTHR30419:SF8">
    <property type="entry name" value="NITROGEN ASSIMILATION TRANSCRIPTIONAL ACTIVATOR-RELATED"/>
    <property type="match status" value="1"/>
</dbReference>
<dbReference type="InterPro" id="IPR005119">
    <property type="entry name" value="LysR_subst-bd"/>
</dbReference>
<protein>
    <submittedName>
        <fullName evidence="6">LysR family transcriptional regulator</fullName>
    </submittedName>
</protein>
<dbReference type="GO" id="GO:0003677">
    <property type="term" value="F:DNA binding"/>
    <property type="evidence" value="ECO:0007669"/>
    <property type="project" value="UniProtKB-KW"/>
</dbReference>
<feature type="domain" description="HTH lysR-type" evidence="5">
    <location>
        <begin position="1"/>
        <end position="60"/>
    </location>
</feature>
<evidence type="ECO:0000313" key="6">
    <source>
        <dbReference type="EMBL" id="AFH60560.1"/>
    </source>
</evidence>
<keyword evidence="2" id="KW-0805">Transcription regulation</keyword>
<evidence type="ECO:0000256" key="4">
    <source>
        <dbReference type="ARBA" id="ARBA00023163"/>
    </source>
</evidence>
<sequence length="285" mass="32129">MELNTEFLAGFIETADKKSIAKASEALHITHTALSKQLRSLEKQFDVQLFVRSSQGVELTEAGKILYDSAKGLLDQLSALDDRMKPYKIWRRVKIASVPDIATKYLVSSALTKIQEQGHEVEIVYRQSTKEVYKLLLEGEVDLTVAERFSMHPSIWTGELNQEAFYVVMPKDHPLSVQHEIALTDLSAQPLVLYTLGCTIRAALTEIFTSMKMPMHIKTEVGFSEVILGYVVNGSGVTVLPEAFISQMYTDRLVYRRLNHPDAHRTIAVASMNRSKGQRILRLMS</sequence>
<dbReference type="Pfam" id="PF03466">
    <property type="entry name" value="LysR_substrate"/>
    <property type="match status" value="1"/>
</dbReference>
<dbReference type="AlphaFoldDB" id="I0BDW3"/>
<dbReference type="InterPro" id="IPR036390">
    <property type="entry name" value="WH_DNA-bd_sf"/>
</dbReference>
<dbReference type="PATRIC" id="fig|997761.3.peg.1478"/>
<dbReference type="FunFam" id="1.10.10.10:FF:000001">
    <property type="entry name" value="LysR family transcriptional regulator"/>
    <property type="match status" value="1"/>
</dbReference>
<dbReference type="KEGG" id="pmw:B2K_07470"/>
<gene>
    <name evidence="6" type="ORF">B2K_07470</name>
</gene>
<dbReference type="PROSITE" id="PS50931">
    <property type="entry name" value="HTH_LYSR"/>
    <property type="match status" value="1"/>
</dbReference>
<evidence type="ECO:0000256" key="3">
    <source>
        <dbReference type="ARBA" id="ARBA00023125"/>
    </source>
</evidence>
<keyword evidence="4" id="KW-0804">Transcription</keyword>
<dbReference type="PRINTS" id="PR00039">
    <property type="entry name" value="HTHLYSR"/>
</dbReference>
<dbReference type="RefSeq" id="WP_014649841.1">
    <property type="nucleotide sequence ID" value="NC_017672.3"/>
</dbReference>
<reference evidence="6 7" key="1">
    <citation type="submission" date="2013-06" db="EMBL/GenBank/DDBJ databases">
        <title>Complete genome sequence of Paenibacillus mucilaginosus K02.</title>
        <authorList>
            <person name="Xiao B."/>
            <person name="Sun L."/>
            <person name="Xiao L."/>
            <person name="Lian B."/>
        </authorList>
    </citation>
    <scope>NUCLEOTIDE SEQUENCE [LARGE SCALE GENOMIC DNA]</scope>
    <source>
        <strain evidence="6 7">K02</strain>
    </source>
</reference>
<evidence type="ECO:0000256" key="2">
    <source>
        <dbReference type="ARBA" id="ARBA00023015"/>
    </source>
</evidence>
<name>I0BDW3_9BACL</name>
<dbReference type="EMBL" id="CP003422">
    <property type="protein sequence ID" value="AFH60560.1"/>
    <property type="molecule type" value="Genomic_DNA"/>
</dbReference>
<evidence type="ECO:0000259" key="5">
    <source>
        <dbReference type="PROSITE" id="PS50931"/>
    </source>
</evidence>
<dbReference type="Proteomes" id="UP000007392">
    <property type="component" value="Chromosome"/>
</dbReference>
<dbReference type="Gene3D" id="3.40.190.10">
    <property type="entry name" value="Periplasmic binding protein-like II"/>
    <property type="match status" value="2"/>
</dbReference>
<proteinExistence type="inferred from homology"/>
<organism evidence="6 7">
    <name type="scientific">Paenibacillus mucilaginosus K02</name>
    <dbReference type="NCBI Taxonomy" id="997761"/>
    <lineage>
        <taxon>Bacteria</taxon>
        <taxon>Bacillati</taxon>
        <taxon>Bacillota</taxon>
        <taxon>Bacilli</taxon>
        <taxon>Bacillales</taxon>
        <taxon>Paenibacillaceae</taxon>
        <taxon>Paenibacillus</taxon>
    </lineage>
</organism>
<dbReference type="InterPro" id="IPR036388">
    <property type="entry name" value="WH-like_DNA-bd_sf"/>
</dbReference>
<dbReference type="InterPro" id="IPR000847">
    <property type="entry name" value="LysR_HTH_N"/>
</dbReference>
<dbReference type="SUPFAM" id="SSF46785">
    <property type="entry name" value="Winged helix' DNA-binding domain"/>
    <property type="match status" value="1"/>
</dbReference>
<dbReference type="InterPro" id="IPR050950">
    <property type="entry name" value="HTH-type_LysR_regulators"/>
</dbReference>
<comment type="similarity">
    <text evidence="1">Belongs to the LysR transcriptional regulatory family.</text>
</comment>
<keyword evidence="3" id="KW-0238">DNA-binding</keyword>